<feature type="region of interest" description="Disordered" evidence="1">
    <location>
        <begin position="293"/>
        <end position="359"/>
    </location>
</feature>
<feature type="region of interest" description="Disordered" evidence="1">
    <location>
        <begin position="238"/>
        <end position="265"/>
    </location>
</feature>
<proteinExistence type="predicted"/>
<name>A0A1H4XB91_9ACTN</name>
<evidence type="ECO:0000313" key="3">
    <source>
        <dbReference type="Proteomes" id="UP000198742"/>
    </source>
</evidence>
<dbReference type="Proteomes" id="UP000198742">
    <property type="component" value="Unassembled WGS sequence"/>
</dbReference>
<gene>
    <name evidence="2" type="ORF">SAMN04489844_3500</name>
</gene>
<dbReference type="EMBL" id="FNRT01000002">
    <property type="protein sequence ID" value="SED02470.1"/>
    <property type="molecule type" value="Genomic_DNA"/>
</dbReference>
<sequence length="359" mass="39950">MGPSSSTPTGQYGKAIYDERASHRRHSGEDRRGDDNSEPGFDIVGPDLNLDDDCLSPHEYSGPARRSCDDARMTGNVNGKQRAIWRAARSHARNGCEKSRCRSEQRHSGVIGEEVAGDDRAPGGQQGSGVHRASPHLTPRPQMWCDECGQDAERESVNEPPGVKRSLEPVPVDGAQRAPRGAPDHQYAKKHEASSMPSCEQREHDAASEPHLHECTDDPQAGKAVRCCDRVVHDPQIPVRTHDRAEQDGLRNCAGTGSAVRGTEDQYRACYHRNEQTGHDDWTEHRARHRIHALPTYIQESNRTRVPGTHREHGRADSPAGEEDVDRLEPPESSEVPQTPDLRQDDESRADAEEHHHQR</sequence>
<evidence type="ECO:0000256" key="1">
    <source>
        <dbReference type="SAM" id="MobiDB-lite"/>
    </source>
</evidence>
<feature type="region of interest" description="Disordered" evidence="1">
    <location>
        <begin position="1"/>
        <end position="220"/>
    </location>
</feature>
<feature type="compositionally biased region" description="Basic and acidic residues" evidence="1">
    <location>
        <begin position="200"/>
        <end position="216"/>
    </location>
</feature>
<feature type="compositionally biased region" description="Basic and acidic residues" evidence="1">
    <location>
        <begin position="16"/>
        <end position="35"/>
    </location>
</feature>
<feature type="compositionally biased region" description="Polar residues" evidence="1">
    <location>
        <begin position="1"/>
        <end position="10"/>
    </location>
</feature>
<feature type="compositionally biased region" description="Basic and acidic residues" evidence="1">
    <location>
        <begin position="94"/>
        <end position="107"/>
    </location>
</feature>
<organism evidence="2 3">
    <name type="scientific">Nocardioides exalbidus</name>
    <dbReference type="NCBI Taxonomy" id="402596"/>
    <lineage>
        <taxon>Bacteria</taxon>
        <taxon>Bacillati</taxon>
        <taxon>Actinomycetota</taxon>
        <taxon>Actinomycetes</taxon>
        <taxon>Propionibacteriales</taxon>
        <taxon>Nocardioidaceae</taxon>
        <taxon>Nocardioides</taxon>
    </lineage>
</organism>
<feature type="compositionally biased region" description="Basic and acidic residues" evidence="1">
    <location>
        <begin position="240"/>
        <end position="249"/>
    </location>
</feature>
<protein>
    <submittedName>
        <fullName evidence="2">Uncharacterized protein</fullName>
    </submittedName>
</protein>
<feature type="compositionally biased region" description="Basic and acidic residues" evidence="1">
    <location>
        <begin position="342"/>
        <end position="359"/>
    </location>
</feature>
<reference evidence="3" key="1">
    <citation type="submission" date="2016-10" db="EMBL/GenBank/DDBJ databases">
        <authorList>
            <person name="Varghese N."/>
            <person name="Submissions S."/>
        </authorList>
    </citation>
    <scope>NUCLEOTIDE SEQUENCE [LARGE SCALE GENOMIC DNA]</scope>
    <source>
        <strain evidence="3">DSM 22017</strain>
    </source>
</reference>
<evidence type="ECO:0000313" key="2">
    <source>
        <dbReference type="EMBL" id="SED02470.1"/>
    </source>
</evidence>
<accession>A0A1H4XB91</accession>
<feature type="compositionally biased region" description="Basic and acidic residues" evidence="1">
    <location>
        <begin position="182"/>
        <end position="193"/>
    </location>
</feature>
<dbReference type="AlphaFoldDB" id="A0A1H4XB91"/>
<keyword evidence="3" id="KW-1185">Reference proteome</keyword>